<dbReference type="SMART" id="SM00184">
    <property type="entry name" value="RING"/>
    <property type="match status" value="1"/>
</dbReference>
<name>A0A8H8TWP0_9HELO</name>
<evidence type="ECO:0000256" key="4">
    <source>
        <dbReference type="ARBA" id="ARBA00023015"/>
    </source>
</evidence>
<evidence type="ECO:0000256" key="6">
    <source>
        <dbReference type="PROSITE-ProRule" id="PRU00175"/>
    </source>
</evidence>
<keyword evidence="6" id="KW-0479">Metal-binding</keyword>
<evidence type="ECO:0000313" key="10">
    <source>
        <dbReference type="Proteomes" id="UP000431533"/>
    </source>
</evidence>
<dbReference type="InterPro" id="IPR001841">
    <property type="entry name" value="Znf_RING"/>
</dbReference>
<protein>
    <recommendedName>
        <fullName evidence="2">RING-type E3 ubiquitin transferase</fullName>
        <ecNumber evidence="2">2.3.2.27</ecNumber>
    </recommendedName>
</protein>
<dbReference type="GO" id="GO:0008270">
    <property type="term" value="F:zinc ion binding"/>
    <property type="evidence" value="ECO:0007669"/>
    <property type="project" value="UniProtKB-KW"/>
</dbReference>
<proteinExistence type="predicted"/>
<dbReference type="PANTHER" id="PTHR46077:SF1">
    <property type="entry name" value="TOP1 BINDING ARGININE_SERINE RICH PROTEIN, E3 UBIQUITIN LIGASE"/>
    <property type="match status" value="1"/>
</dbReference>
<evidence type="ECO:0000259" key="8">
    <source>
        <dbReference type="PROSITE" id="PS50089"/>
    </source>
</evidence>
<dbReference type="Proteomes" id="UP000431533">
    <property type="component" value="Unassembled WGS sequence"/>
</dbReference>
<reference evidence="9 10" key="1">
    <citation type="submission" date="2018-05" db="EMBL/GenBank/DDBJ databases">
        <title>Genome sequencing and assembly of the regulated plant pathogen Lachnellula willkommii and related sister species for the development of diagnostic species identification markers.</title>
        <authorList>
            <person name="Giroux E."/>
            <person name="Bilodeau G."/>
        </authorList>
    </citation>
    <scope>NUCLEOTIDE SEQUENCE [LARGE SCALE GENOMIC DNA]</scope>
    <source>
        <strain evidence="9 10">CBS 185.66</strain>
    </source>
</reference>
<organism evidence="9 10">
    <name type="scientific">Lachnellula hyalina</name>
    <dbReference type="NCBI Taxonomy" id="1316788"/>
    <lineage>
        <taxon>Eukaryota</taxon>
        <taxon>Fungi</taxon>
        <taxon>Dikarya</taxon>
        <taxon>Ascomycota</taxon>
        <taxon>Pezizomycotina</taxon>
        <taxon>Leotiomycetes</taxon>
        <taxon>Helotiales</taxon>
        <taxon>Lachnaceae</taxon>
        <taxon>Lachnellula</taxon>
    </lineage>
</organism>
<keyword evidence="5" id="KW-0804">Transcription</keyword>
<dbReference type="GeneID" id="41988540"/>
<evidence type="ECO:0000256" key="7">
    <source>
        <dbReference type="SAM" id="MobiDB-lite"/>
    </source>
</evidence>
<dbReference type="EC" id="2.3.2.27" evidence="2"/>
<sequence length="326" mass="38058">MDDGDLDTRSKILQTTLAEISSRQENNDSEENCCVICLERITELAIAQPCKHESFDFLCLISWLQERATCPLCKAEVETVQYEFREDRNFKTYNVPATKAAQPPPSDTSRLSLDPRSRRPYHSRRPYETPRFLPTPDEAVLRRRHIYRNQLYSLHVGSNRLSRFRDLTPQLFNRDEELVSRARKWIRRELQVFEFLSPDGPSSLDRRANNAEFLLEYIVAILKTLDIQASGGQAEHMLQDFLGRENTRLFLHEMRAWLRSPYTSLEDWDRKVQYNEGRSGKESEISTPNQEMRGRGYRGVGRPSHQPRDGGRYSPYSRPSQTRPDG</sequence>
<evidence type="ECO:0000256" key="3">
    <source>
        <dbReference type="ARBA" id="ARBA00022679"/>
    </source>
</evidence>
<feature type="region of interest" description="Disordered" evidence="7">
    <location>
        <begin position="275"/>
        <end position="326"/>
    </location>
</feature>
<keyword evidence="6" id="KW-0862">Zinc</keyword>
<keyword evidence="10" id="KW-1185">Reference proteome</keyword>
<accession>A0A8H8TWP0</accession>
<comment type="caution">
    <text evidence="9">The sequence shown here is derived from an EMBL/GenBank/DDBJ whole genome shotgun (WGS) entry which is preliminary data.</text>
</comment>
<evidence type="ECO:0000256" key="1">
    <source>
        <dbReference type="ARBA" id="ARBA00000900"/>
    </source>
</evidence>
<dbReference type="OrthoDB" id="444265at2759"/>
<keyword evidence="3" id="KW-0808">Transferase</keyword>
<gene>
    <name evidence="9" type="ORF">LHYA1_G008342</name>
</gene>
<dbReference type="EMBL" id="QGMH01000204">
    <property type="protein sequence ID" value="TVY23092.1"/>
    <property type="molecule type" value="Genomic_DNA"/>
</dbReference>
<evidence type="ECO:0000256" key="5">
    <source>
        <dbReference type="ARBA" id="ARBA00023163"/>
    </source>
</evidence>
<dbReference type="PANTHER" id="PTHR46077">
    <property type="entry name" value="E3 UBIQUITIN-PROTEIN LIGASE TOPORS"/>
    <property type="match status" value="1"/>
</dbReference>
<feature type="compositionally biased region" description="Polar residues" evidence="7">
    <location>
        <begin position="317"/>
        <end position="326"/>
    </location>
</feature>
<dbReference type="SUPFAM" id="SSF57850">
    <property type="entry name" value="RING/U-box"/>
    <property type="match status" value="1"/>
</dbReference>
<evidence type="ECO:0000256" key="2">
    <source>
        <dbReference type="ARBA" id="ARBA00012483"/>
    </source>
</evidence>
<dbReference type="Pfam" id="PF13639">
    <property type="entry name" value="zf-RING_2"/>
    <property type="match status" value="1"/>
</dbReference>
<feature type="region of interest" description="Disordered" evidence="7">
    <location>
        <begin position="94"/>
        <end position="128"/>
    </location>
</feature>
<dbReference type="AlphaFoldDB" id="A0A8H8TWP0"/>
<dbReference type="PROSITE" id="PS50089">
    <property type="entry name" value="ZF_RING_2"/>
    <property type="match status" value="1"/>
</dbReference>
<feature type="compositionally biased region" description="Basic and acidic residues" evidence="7">
    <location>
        <begin position="275"/>
        <end position="284"/>
    </location>
</feature>
<dbReference type="Gene3D" id="3.30.40.10">
    <property type="entry name" value="Zinc/RING finger domain, C3HC4 (zinc finger)"/>
    <property type="match status" value="1"/>
</dbReference>
<evidence type="ECO:0000313" key="9">
    <source>
        <dbReference type="EMBL" id="TVY23092.1"/>
    </source>
</evidence>
<feature type="domain" description="RING-type" evidence="8">
    <location>
        <begin position="34"/>
        <end position="74"/>
    </location>
</feature>
<keyword evidence="6" id="KW-0863">Zinc-finger</keyword>
<dbReference type="RefSeq" id="XP_031001880.1">
    <property type="nucleotide sequence ID" value="XM_031153262.1"/>
</dbReference>
<dbReference type="GO" id="GO:0061630">
    <property type="term" value="F:ubiquitin protein ligase activity"/>
    <property type="evidence" value="ECO:0007669"/>
    <property type="project" value="UniProtKB-EC"/>
</dbReference>
<keyword evidence="4" id="KW-0805">Transcription regulation</keyword>
<dbReference type="GO" id="GO:0000209">
    <property type="term" value="P:protein polyubiquitination"/>
    <property type="evidence" value="ECO:0007669"/>
    <property type="project" value="TreeGrafter"/>
</dbReference>
<dbReference type="GO" id="GO:0006513">
    <property type="term" value="P:protein monoubiquitination"/>
    <property type="evidence" value="ECO:0007669"/>
    <property type="project" value="TreeGrafter"/>
</dbReference>
<comment type="catalytic activity">
    <reaction evidence="1">
        <text>S-ubiquitinyl-[E2 ubiquitin-conjugating enzyme]-L-cysteine + [acceptor protein]-L-lysine = [E2 ubiquitin-conjugating enzyme]-L-cysteine + N(6)-ubiquitinyl-[acceptor protein]-L-lysine.</text>
        <dbReference type="EC" id="2.3.2.27"/>
    </reaction>
</comment>
<dbReference type="InterPro" id="IPR013083">
    <property type="entry name" value="Znf_RING/FYVE/PHD"/>
</dbReference>